<feature type="region of interest" description="Disordered" evidence="1">
    <location>
        <begin position="345"/>
        <end position="367"/>
    </location>
</feature>
<protein>
    <submittedName>
        <fullName evidence="2">Uncharacterized protein</fullName>
    </submittedName>
</protein>
<organism evidence="2 3">
    <name type="scientific">Eptatretus burgeri</name>
    <name type="common">Inshore hagfish</name>
    <dbReference type="NCBI Taxonomy" id="7764"/>
    <lineage>
        <taxon>Eukaryota</taxon>
        <taxon>Metazoa</taxon>
        <taxon>Chordata</taxon>
        <taxon>Craniata</taxon>
        <taxon>Vertebrata</taxon>
        <taxon>Cyclostomata</taxon>
        <taxon>Myxini</taxon>
        <taxon>Myxiniformes</taxon>
        <taxon>Myxinidae</taxon>
        <taxon>Eptatretinae</taxon>
        <taxon>Eptatretus</taxon>
    </lineage>
</organism>
<feature type="compositionally biased region" description="Polar residues" evidence="1">
    <location>
        <begin position="345"/>
        <end position="355"/>
    </location>
</feature>
<feature type="region of interest" description="Disordered" evidence="1">
    <location>
        <begin position="180"/>
        <end position="206"/>
    </location>
</feature>
<feature type="region of interest" description="Disordered" evidence="1">
    <location>
        <begin position="537"/>
        <end position="567"/>
    </location>
</feature>
<keyword evidence="3" id="KW-1185">Reference proteome</keyword>
<feature type="region of interest" description="Disordered" evidence="1">
    <location>
        <begin position="29"/>
        <end position="53"/>
    </location>
</feature>
<accession>A0A8C4QT12</accession>
<proteinExistence type="predicted"/>
<dbReference type="AlphaFoldDB" id="A0A8C4QT12"/>
<evidence type="ECO:0000313" key="3">
    <source>
        <dbReference type="Proteomes" id="UP000694388"/>
    </source>
</evidence>
<evidence type="ECO:0000256" key="1">
    <source>
        <dbReference type="SAM" id="MobiDB-lite"/>
    </source>
</evidence>
<name>A0A8C4QT12_EPTBU</name>
<dbReference type="Ensembl" id="ENSEBUT00000019612.1">
    <property type="protein sequence ID" value="ENSEBUP00000019036.1"/>
    <property type="gene ID" value="ENSEBUG00000011869.1"/>
</dbReference>
<dbReference type="Proteomes" id="UP000694388">
    <property type="component" value="Unplaced"/>
</dbReference>
<feature type="compositionally biased region" description="Low complexity" evidence="1">
    <location>
        <begin position="451"/>
        <end position="460"/>
    </location>
</feature>
<sequence>MESKLSVREHLDDILSDVEALQRSFEMDDSGKVANSSSFQPRTSSNPESNSTGSFTIMQQPIEKHHYISSLVRTPDASSDNGACPTALNWSKSTLPKAYISSMFIGSPKTSTSLTIPFLPQSDDINELHPAVDVCSSLPRLRHGLQMGNGVVGLPHQTLSDASLPEDNYKSVICLEDSNTSTESSQRKRTCTHSNEGHSPLFEHSSTSSIINPTVGQIAISHSYLVNKRGSDQLNSDEYLCTEHSSPVCPGYVPVATSKPLISGVTSTPVQPVSASQSWCPLPSPILPSPQDSTDNNLLATSSNGEQHRTLGQRRSTDNRITHFEATLSFTDALEMMNKMDTSTQALSRTASLEKSQPRPCPAASAGNIHVCNTHGIDGASDQSQNKDGKDENLKNDIRLCSSAIHKATDIGKSVGRRGKSNLNQTSECKGTGVSAPKADDSGNFAGNATSNNLSNNSSNARVKSEGVTETPLLNTPNIDGGVSRINERLEVEGRDIEVNQNQMTVEMRKKGFAKISSDIESSISAANSNSLAFTRNVKKGTTKERPEPVIGLGAGNPHGGKHANNRERFTKRLF</sequence>
<dbReference type="Ensembl" id="ENSEBUT00000019620.1">
    <property type="protein sequence ID" value="ENSEBUP00000019043.1"/>
    <property type="gene ID" value="ENSEBUG00000011869.1"/>
</dbReference>
<feature type="compositionally biased region" description="Polar residues" evidence="1">
    <location>
        <begin position="33"/>
        <end position="53"/>
    </location>
</feature>
<feature type="region of interest" description="Disordered" evidence="1">
    <location>
        <begin position="412"/>
        <end position="480"/>
    </location>
</feature>
<feature type="region of interest" description="Disordered" evidence="1">
    <location>
        <begin position="287"/>
        <end position="317"/>
    </location>
</feature>
<feature type="compositionally biased region" description="Polar residues" evidence="1">
    <location>
        <begin position="290"/>
        <end position="305"/>
    </location>
</feature>
<reference evidence="2" key="1">
    <citation type="submission" date="2025-05" db="UniProtKB">
        <authorList>
            <consortium name="Ensembl"/>
        </authorList>
    </citation>
    <scope>IDENTIFICATION</scope>
</reference>
<evidence type="ECO:0000313" key="2">
    <source>
        <dbReference type="Ensembl" id="ENSEBUP00000019043.1"/>
    </source>
</evidence>